<dbReference type="InterPro" id="IPR012341">
    <property type="entry name" value="6hp_glycosidase-like_sf"/>
</dbReference>
<evidence type="ECO:0000259" key="1">
    <source>
        <dbReference type="PROSITE" id="PS50022"/>
    </source>
</evidence>
<dbReference type="Proteomes" id="UP000253426">
    <property type="component" value="Unassembled WGS sequence"/>
</dbReference>
<comment type="caution">
    <text evidence="2">The sequence shown here is derived from an EMBL/GenBank/DDBJ whole genome shotgun (WGS) entry which is preliminary data.</text>
</comment>
<evidence type="ECO:0000313" key="2">
    <source>
        <dbReference type="EMBL" id="RBP47693.1"/>
    </source>
</evidence>
<dbReference type="InterPro" id="IPR000421">
    <property type="entry name" value="FA58C"/>
</dbReference>
<evidence type="ECO:0000313" key="3">
    <source>
        <dbReference type="Proteomes" id="UP000253426"/>
    </source>
</evidence>
<organism evidence="2 3">
    <name type="scientific">Roseimicrobium gellanilyticum</name>
    <dbReference type="NCBI Taxonomy" id="748857"/>
    <lineage>
        <taxon>Bacteria</taxon>
        <taxon>Pseudomonadati</taxon>
        <taxon>Verrucomicrobiota</taxon>
        <taxon>Verrucomicrobiia</taxon>
        <taxon>Verrucomicrobiales</taxon>
        <taxon>Verrucomicrobiaceae</taxon>
        <taxon>Roseimicrobium</taxon>
    </lineage>
</organism>
<sequence length="1027" mass="113329">MPEHPFFSLFDDAGSWQVVASGQARGELSTPRTEQGATVLRLDYDFHGGGGFVVLRRTFSFSLPTTFDIGFRLRGSGPPNHFEFKVAADGGANVWRHLRQDFALPSQWTDYRFNEREFPFAWGPAGGGAPSNVEAIEIAIAAGPGGKGTLELSCPSMTDQTLLAPKSIRASSHLPGHAPDNIWDADAQAIWRAGTEDKEPWCRIDFGKPVRFGGLVLSWPDSLPPRAYRVEVSTDGESWTSIYRATSGLGARSFISMPGSEASQLRLIFKDSACAALQSVSLRPDAFSRTPNEFVHHVAAECPRGMFPRYWYREQSYWTPIGSPEGRRRALVNEEGMVETDEAGFSLEPFILTQDGMLSWADADTSLSMAADGVPVPAVAWSAREMRLEIQPWVDGHRETLTLHVTYRLQCPAAEPGTRLVVAVRPFQVNPPWQAFRNLGGMSPIYEIDCTGGDMRVDGRPLNCTPHPTEMGAASFEEGGVTSFLQAGVVPPRRLACDEGGHIGGAMVWDFPTGGTVLEATVSFPYFDKANPAGTDAYARAVEDWRQTLGKVTWQAPENTRMVFDCFRTAAGHILINRDGPAIQPGPRRYTRSWVRDCVIMGAALAKAGLPQALRVFLEWYAPFQREDGFVPCVVDRDGVDWLVEHDSHGQFLWGLREDFRNAADPGFLQRMLPHIRKAADYLITIRSERQTTQYKSGDLAACYGLLPESASHEGYLAHPVHSYWDDFWGVRGLEAAADLAEQAGQPADATRWRHEAAAFQEDIAHSLQKVIAEKSLAYIPGSVEWADFDPTATSNAIAMLDFADALPREPLHAMLDTYIDGFHRKHRGEMPWNNYTAYEIRIIGAFVRLGRRDEANELLTFFLSDRRPLEWNQWPEITWRDPRSPGHLGDVPHTWIAAEYLLAVASMVASEREATASLVLAAGMPWAWISQEDGFAVQGLPTRFGDLAFCIATRNDDAIYVEIRGSLTMPPGGLFIAPPLPIGKQIIASVTADGAKQPYESGATIVRVTALPFVAELQLGSSTVLA</sequence>
<dbReference type="Pfam" id="PF00754">
    <property type="entry name" value="F5_F8_type_C"/>
    <property type="match status" value="1"/>
</dbReference>
<dbReference type="SUPFAM" id="SSF49785">
    <property type="entry name" value="Galactose-binding domain-like"/>
    <property type="match status" value="1"/>
</dbReference>
<gene>
    <name evidence="2" type="ORF">DES53_101492</name>
</gene>
<dbReference type="Gene3D" id="1.50.10.10">
    <property type="match status" value="1"/>
</dbReference>
<proteinExistence type="predicted"/>
<dbReference type="AlphaFoldDB" id="A0A366HTS8"/>
<dbReference type="PROSITE" id="PS50022">
    <property type="entry name" value="FA58C_3"/>
    <property type="match status" value="1"/>
</dbReference>
<dbReference type="OrthoDB" id="9763537at2"/>
<dbReference type="GO" id="GO:0005975">
    <property type="term" value="P:carbohydrate metabolic process"/>
    <property type="evidence" value="ECO:0007669"/>
    <property type="project" value="InterPro"/>
</dbReference>
<feature type="domain" description="F5/8 type C" evidence="1">
    <location>
        <begin position="149"/>
        <end position="242"/>
    </location>
</feature>
<protein>
    <submittedName>
        <fullName evidence="2">F5/8 type C domain-containing protein</fullName>
    </submittedName>
</protein>
<dbReference type="Gene3D" id="2.60.120.260">
    <property type="entry name" value="Galactose-binding domain-like"/>
    <property type="match status" value="1"/>
</dbReference>
<keyword evidence="3" id="KW-1185">Reference proteome</keyword>
<dbReference type="SUPFAM" id="SSF48208">
    <property type="entry name" value="Six-hairpin glycosidases"/>
    <property type="match status" value="1"/>
</dbReference>
<name>A0A366HTS8_9BACT</name>
<accession>A0A366HTS8</accession>
<reference evidence="2 3" key="1">
    <citation type="submission" date="2018-06" db="EMBL/GenBank/DDBJ databases">
        <title>Genomic Encyclopedia of Type Strains, Phase IV (KMG-IV): sequencing the most valuable type-strain genomes for metagenomic binning, comparative biology and taxonomic classification.</title>
        <authorList>
            <person name="Goeker M."/>
        </authorList>
    </citation>
    <scope>NUCLEOTIDE SEQUENCE [LARGE SCALE GENOMIC DNA]</scope>
    <source>
        <strain evidence="2 3">DSM 25532</strain>
    </source>
</reference>
<dbReference type="InterPro" id="IPR008928">
    <property type="entry name" value="6-hairpin_glycosidase_sf"/>
</dbReference>
<dbReference type="EMBL" id="QNRR01000001">
    <property type="protein sequence ID" value="RBP47693.1"/>
    <property type="molecule type" value="Genomic_DNA"/>
</dbReference>
<dbReference type="RefSeq" id="WP_113956609.1">
    <property type="nucleotide sequence ID" value="NZ_QNRR01000001.1"/>
</dbReference>
<dbReference type="InterPro" id="IPR008979">
    <property type="entry name" value="Galactose-bd-like_sf"/>
</dbReference>